<keyword evidence="4" id="KW-1185">Reference proteome</keyword>
<feature type="transmembrane region" description="Helical" evidence="1">
    <location>
        <begin position="41"/>
        <end position="60"/>
    </location>
</feature>
<dbReference type="EMBL" id="QXGL01000001">
    <property type="protein sequence ID" value="RSX53701.1"/>
    <property type="molecule type" value="Genomic_DNA"/>
</dbReference>
<organism evidence="3 4">
    <name type="scientific">Bifidobacterium goeldii</name>
    <dbReference type="NCBI Taxonomy" id="2306975"/>
    <lineage>
        <taxon>Bacteria</taxon>
        <taxon>Bacillati</taxon>
        <taxon>Actinomycetota</taxon>
        <taxon>Actinomycetes</taxon>
        <taxon>Bifidobacteriales</taxon>
        <taxon>Bifidobacteriaceae</taxon>
        <taxon>Bifidobacterium</taxon>
    </lineage>
</organism>
<keyword evidence="3" id="KW-0121">Carboxypeptidase</keyword>
<evidence type="ECO:0000259" key="2">
    <source>
        <dbReference type="Pfam" id="PF02557"/>
    </source>
</evidence>
<dbReference type="GO" id="GO:0004180">
    <property type="term" value="F:carboxypeptidase activity"/>
    <property type="evidence" value="ECO:0007669"/>
    <property type="project" value="UniProtKB-KW"/>
</dbReference>
<evidence type="ECO:0000256" key="1">
    <source>
        <dbReference type="SAM" id="Phobius"/>
    </source>
</evidence>
<dbReference type="PANTHER" id="PTHR34385:SF1">
    <property type="entry name" value="PEPTIDOGLYCAN L-ALANYL-D-GLUTAMATE ENDOPEPTIDASE CWLK"/>
    <property type="match status" value="1"/>
</dbReference>
<dbReference type="InterPro" id="IPR003709">
    <property type="entry name" value="VanY-like_core_dom"/>
</dbReference>
<dbReference type="SUPFAM" id="SSF55166">
    <property type="entry name" value="Hedgehog/DD-peptidase"/>
    <property type="match status" value="1"/>
</dbReference>
<dbReference type="PANTHER" id="PTHR34385">
    <property type="entry name" value="D-ALANYL-D-ALANINE CARBOXYPEPTIDASE"/>
    <property type="match status" value="1"/>
</dbReference>
<comment type="caution">
    <text evidence="3">The sequence shown here is derived from an EMBL/GenBank/DDBJ whole genome shotgun (WGS) entry which is preliminary data.</text>
</comment>
<accession>A0A430FLS9</accession>
<feature type="domain" description="D-alanyl-D-alanine carboxypeptidase-like core" evidence="2">
    <location>
        <begin position="110"/>
        <end position="242"/>
    </location>
</feature>
<keyword evidence="1" id="KW-0472">Membrane</keyword>
<proteinExistence type="predicted"/>
<name>A0A430FLS9_9BIFI</name>
<keyword evidence="1" id="KW-0812">Transmembrane</keyword>
<keyword evidence="3" id="KW-0378">Hydrolase</keyword>
<dbReference type="CDD" id="cd14852">
    <property type="entry name" value="LD-carboxypeptidase"/>
    <property type="match status" value="1"/>
</dbReference>
<dbReference type="GO" id="GO:0006508">
    <property type="term" value="P:proteolysis"/>
    <property type="evidence" value="ECO:0007669"/>
    <property type="project" value="InterPro"/>
</dbReference>
<dbReference type="Gene3D" id="3.30.1380.10">
    <property type="match status" value="1"/>
</dbReference>
<keyword evidence="1" id="KW-1133">Transmembrane helix</keyword>
<evidence type="ECO:0000313" key="4">
    <source>
        <dbReference type="Proteomes" id="UP000287533"/>
    </source>
</evidence>
<protein>
    <submittedName>
        <fullName evidence="3">D-Ala-D-Ala carboxypeptidase VanY</fullName>
    </submittedName>
</protein>
<dbReference type="AlphaFoldDB" id="A0A430FLS9"/>
<dbReference type="Proteomes" id="UP000287533">
    <property type="component" value="Unassembled WGS sequence"/>
</dbReference>
<sequence>MARVMGVASVREHDRMPANAKNRVQYFADYRYRRARIGIKVVLSVAVAAVMLFAVLFGVGRIANVGPFAAGIPEASYDAARWNLIVVNRWHRIPDDYPQPELTTLSNGEQVDSRIYPDLQRMFDDMRAAGLNPYVTAGYRTRDKQQSLMDEKVFLYKNEGMDEKAAEEKAREWVAIPGTSEHEIGLAVDINAKGARSTADSQREHEWLAANAWQYGFILRYPNGKTDVTGNIYEPWHYRYVGAEAAKAIHDSGKVLEEYQG</sequence>
<dbReference type="InterPro" id="IPR052179">
    <property type="entry name" value="DD-CPase-like"/>
</dbReference>
<dbReference type="Pfam" id="PF02557">
    <property type="entry name" value="VanY"/>
    <property type="match status" value="1"/>
</dbReference>
<dbReference type="InterPro" id="IPR009045">
    <property type="entry name" value="Zn_M74/Hedgehog-like"/>
</dbReference>
<reference evidence="3 4" key="1">
    <citation type="submission" date="2018-09" db="EMBL/GenBank/DDBJ databases">
        <title>Characterization of the phylogenetic diversity of five novel species belonging to the genus Bifidobacterium.</title>
        <authorList>
            <person name="Lugli G.A."/>
            <person name="Duranti S."/>
            <person name="Milani C."/>
        </authorList>
    </citation>
    <scope>NUCLEOTIDE SEQUENCE [LARGE SCALE GENOMIC DNA]</scope>
    <source>
        <strain evidence="3 4">2034B</strain>
    </source>
</reference>
<dbReference type="RefSeq" id="WP_241216880.1">
    <property type="nucleotide sequence ID" value="NZ_QXGL01000001.1"/>
</dbReference>
<evidence type="ECO:0000313" key="3">
    <source>
        <dbReference type="EMBL" id="RSX53701.1"/>
    </source>
</evidence>
<dbReference type="InterPro" id="IPR058193">
    <property type="entry name" value="VanY/YodJ_core_dom"/>
</dbReference>
<gene>
    <name evidence="3" type="ORF">D2E25_0007</name>
</gene>
<keyword evidence="3" id="KW-0645">Protease</keyword>